<keyword evidence="2" id="KW-1185">Reference proteome</keyword>
<evidence type="ECO:0000313" key="2">
    <source>
        <dbReference type="Proteomes" id="UP000187609"/>
    </source>
</evidence>
<evidence type="ECO:0000313" key="1">
    <source>
        <dbReference type="EMBL" id="OIT01453.1"/>
    </source>
</evidence>
<proteinExistence type="predicted"/>
<dbReference type="Proteomes" id="UP000187609">
    <property type="component" value="Unassembled WGS sequence"/>
</dbReference>
<dbReference type="AlphaFoldDB" id="A0A1J6I8X3"/>
<dbReference type="Gramene" id="OIT01453">
    <property type="protein sequence ID" value="OIT01453"/>
    <property type="gene ID" value="A4A49_30500"/>
</dbReference>
<organism evidence="1 2">
    <name type="scientific">Nicotiana attenuata</name>
    <name type="common">Coyote tobacco</name>
    <dbReference type="NCBI Taxonomy" id="49451"/>
    <lineage>
        <taxon>Eukaryota</taxon>
        <taxon>Viridiplantae</taxon>
        <taxon>Streptophyta</taxon>
        <taxon>Embryophyta</taxon>
        <taxon>Tracheophyta</taxon>
        <taxon>Spermatophyta</taxon>
        <taxon>Magnoliopsida</taxon>
        <taxon>eudicotyledons</taxon>
        <taxon>Gunneridae</taxon>
        <taxon>Pentapetalae</taxon>
        <taxon>asterids</taxon>
        <taxon>lamiids</taxon>
        <taxon>Solanales</taxon>
        <taxon>Solanaceae</taxon>
        <taxon>Nicotianoideae</taxon>
        <taxon>Nicotianeae</taxon>
        <taxon>Nicotiana</taxon>
    </lineage>
</organism>
<reference evidence="1" key="1">
    <citation type="submission" date="2016-11" db="EMBL/GenBank/DDBJ databases">
        <title>The genome of Nicotiana attenuata.</title>
        <authorList>
            <person name="Xu S."/>
            <person name="Brockmoeller T."/>
            <person name="Gaquerel E."/>
            <person name="Navarro A."/>
            <person name="Kuhl H."/>
            <person name="Gase K."/>
            <person name="Ling Z."/>
            <person name="Zhou W."/>
            <person name="Kreitzer C."/>
            <person name="Stanke M."/>
            <person name="Tang H."/>
            <person name="Lyons E."/>
            <person name="Pandey P."/>
            <person name="Pandey S.P."/>
            <person name="Timmermann B."/>
            <person name="Baldwin I.T."/>
        </authorList>
    </citation>
    <scope>NUCLEOTIDE SEQUENCE [LARGE SCALE GENOMIC DNA]</scope>
    <source>
        <strain evidence="1">UT</strain>
    </source>
</reference>
<gene>
    <name evidence="1" type="ORF">A4A49_30500</name>
</gene>
<dbReference type="SMR" id="A0A1J6I8X3"/>
<name>A0A1J6I8X3_NICAT</name>
<accession>A0A1J6I8X3</accession>
<dbReference type="EMBL" id="MJEQ01037189">
    <property type="protein sequence ID" value="OIT01453.1"/>
    <property type="molecule type" value="Genomic_DNA"/>
</dbReference>
<sequence>MWMVQTKSGYKATCEQLSELHIHRRSMQQPVRAMASDDEAPSSYLPEKVAKLTSDMVVVLNWIKIKQPCLQEKERMSIPLPGKWSTPREDENLATLMMEMLAVMVQT</sequence>
<protein>
    <submittedName>
        <fullName evidence="1">Uncharacterized protein</fullName>
    </submittedName>
</protein>
<comment type="caution">
    <text evidence="1">The sequence shown here is derived from an EMBL/GenBank/DDBJ whole genome shotgun (WGS) entry which is preliminary data.</text>
</comment>